<reference evidence="2" key="1">
    <citation type="journal article" date="2014" name="Int. J. Syst. Evol. Microbiol.">
        <title>Complete genome sequence of Corynebacterium casei LMG S-19264T (=DSM 44701T), isolated from a smear-ripened cheese.</title>
        <authorList>
            <consortium name="US DOE Joint Genome Institute (JGI-PGF)"/>
            <person name="Walter F."/>
            <person name="Albersmeier A."/>
            <person name="Kalinowski J."/>
            <person name="Ruckert C."/>
        </authorList>
    </citation>
    <scope>NUCLEOTIDE SEQUENCE</scope>
    <source>
        <strain evidence="2">JCM 13583</strain>
    </source>
</reference>
<dbReference type="Proteomes" id="UP000632195">
    <property type="component" value="Unassembled WGS sequence"/>
</dbReference>
<dbReference type="InterPro" id="IPR002489">
    <property type="entry name" value="Glu_synth_asu_C"/>
</dbReference>
<dbReference type="RefSeq" id="WP_188681752.1">
    <property type="nucleotide sequence ID" value="NZ_BMNY01000003.1"/>
</dbReference>
<keyword evidence="3" id="KW-1185">Reference proteome</keyword>
<evidence type="ECO:0000313" key="2">
    <source>
        <dbReference type="EMBL" id="GGM78892.1"/>
    </source>
</evidence>
<accession>A0AA37FAC5</accession>
<dbReference type="PANTHER" id="PTHR39673:SF5">
    <property type="entry name" value="TUNGSTEN-CONTAINING FORMYLMETHANOFURAN DEHYDROGENASE 2 SUBUNIT C"/>
    <property type="match status" value="1"/>
</dbReference>
<evidence type="ECO:0000259" key="1">
    <source>
        <dbReference type="Pfam" id="PF01493"/>
    </source>
</evidence>
<dbReference type="GO" id="GO:0016491">
    <property type="term" value="F:oxidoreductase activity"/>
    <property type="evidence" value="ECO:0007669"/>
    <property type="project" value="InterPro"/>
</dbReference>
<dbReference type="EMBL" id="BMNY01000003">
    <property type="protein sequence ID" value="GGM78892.1"/>
    <property type="molecule type" value="Genomic_DNA"/>
</dbReference>
<dbReference type="SUPFAM" id="SSF69336">
    <property type="entry name" value="Alpha subunit of glutamate synthase, C-terminal domain"/>
    <property type="match status" value="1"/>
</dbReference>
<dbReference type="Pfam" id="PF01493">
    <property type="entry name" value="GXGXG"/>
    <property type="match status" value="1"/>
</dbReference>
<organism evidence="2 3">
    <name type="scientific">Thermogymnomonas acidicola</name>
    <dbReference type="NCBI Taxonomy" id="399579"/>
    <lineage>
        <taxon>Archaea</taxon>
        <taxon>Methanobacteriati</taxon>
        <taxon>Thermoplasmatota</taxon>
        <taxon>Thermoplasmata</taxon>
        <taxon>Thermoplasmatales</taxon>
        <taxon>Thermogymnomonas</taxon>
    </lineage>
</organism>
<evidence type="ECO:0000313" key="3">
    <source>
        <dbReference type="Proteomes" id="UP000632195"/>
    </source>
</evidence>
<sequence>MAARAAAGDIRIRGVSNHRFLLSGMKGQVCVEVFGDAGNCFANLLDGPRVTVHGSCEDDLADTMQSGDITVMGDAGDVACQAMQGGTVVIRGSVGNRAGIQMREYGENRPLLLVFGTAGDYLGEYMAGGIICVLNSGLSRQPVGHHVGTGMVGGRIYVRGRVPLTLIGPRVQTWRVRAYLEAHGIAVPDGMDGQFQSLVSLSSLLDGPVFQRAATLFFTDTAMPDVEYRHLDDGEVHGRLGSEIARACNKFSLDPEPYLNDTYTVISVRQGRHHGNAP</sequence>
<protein>
    <recommendedName>
        <fullName evidence="1">Glutamate synthase alpha subunit C-terminal domain-containing protein</fullName>
    </recommendedName>
</protein>
<dbReference type="Gene3D" id="2.160.20.60">
    <property type="entry name" value="Glutamate synthase, alpha subunit, C-terminal domain"/>
    <property type="match status" value="1"/>
</dbReference>
<feature type="domain" description="Glutamate synthase alpha subunit C-terminal" evidence="1">
    <location>
        <begin position="12"/>
        <end position="159"/>
    </location>
</feature>
<dbReference type="PANTHER" id="PTHR39673">
    <property type="entry name" value="TUNGSTEN FORMYLMETHANOFURAN DEHYDROGENASE, SUBUNIT C (FWDC)"/>
    <property type="match status" value="1"/>
</dbReference>
<dbReference type="InterPro" id="IPR036485">
    <property type="entry name" value="Glu_synth_asu_C_sf"/>
</dbReference>
<gene>
    <name evidence="2" type="ORF">GCM10007108_16330</name>
</gene>
<proteinExistence type="predicted"/>
<reference evidence="2" key="2">
    <citation type="submission" date="2022-09" db="EMBL/GenBank/DDBJ databases">
        <authorList>
            <person name="Sun Q."/>
            <person name="Ohkuma M."/>
        </authorList>
    </citation>
    <scope>NUCLEOTIDE SEQUENCE</scope>
    <source>
        <strain evidence="2">JCM 13583</strain>
    </source>
</reference>
<dbReference type="AlphaFoldDB" id="A0AA37FAC5"/>
<comment type="caution">
    <text evidence="2">The sequence shown here is derived from an EMBL/GenBank/DDBJ whole genome shotgun (WGS) entry which is preliminary data.</text>
</comment>
<name>A0AA37FAC5_9ARCH</name>